<keyword evidence="2" id="KW-1185">Reference proteome</keyword>
<proteinExistence type="predicted"/>
<dbReference type="STRING" id="128403.WA1_42520"/>
<dbReference type="RefSeq" id="WP_017748466.1">
    <property type="nucleotide sequence ID" value="NZ_KQ976354.1"/>
</dbReference>
<comment type="caution">
    <text evidence="1">The sequence shown here is derived from an EMBL/GenBank/DDBJ whole genome shotgun (WGS) entry which is preliminary data.</text>
</comment>
<evidence type="ECO:0000313" key="1">
    <source>
        <dbReference type="EMBL" id="KYC36388.1"/>
    </source>
</evidence>
<protein>
    <submittedName>
        <fullName evidence="1">Uncharacterized protein</fullName>
    </submittedName>
</protein>
<name>A0A139WVC8_9CYAN</name>
<dbReference type="EMBL" id="ANNX02000047">
    <property type="protein sequence ID" value="KYC36388.1"/>
    <property type="molecule type" value="Genomic_DNA"/>
</dbReference>
<accession>A0A139WVC8</accession>
<reference evidence="1 2" key="1">
    <citation type="journal article" date="2013" name="Genome Biol. Evol.">
        <title>Genomes of Stigonematalean cyanobacteria (subsection V) and the evolution of oxygenic photosynthesis from prokaryotes to plastids.</title>
        <authorList>
            <person name="Dagan T."/>
            <person name="Roettger M."/>
            <person name="Stucken K."/>
            <person name="Landan G."/>
            <person name="Koch R."/>
            <person name="Major P."/>
            <person name="Gould S.B."/>
            <person name="Goremykin V.V."/>
            <person name="Rippka R."/>
            <person name="Tandeau de Marsac N."/>
            <person name="Gugger M."/>
            <person name="Lockhart P.J."/>
            <person name="Allen J.F."/>
            <person name="Brune I."/>
            <person name="Maus I."/>
            <person name="Puhler A."/>
            <person name="Martin W.F."/>
        </authorList>
    </citation>
    <scope>NUCLEOTIDE SEQUENCE [LARGE SCALE GENOMIC DNA]</scope>
    <source>
        <strain evidence="1 2">PCC 7110</strain>
    </source>
</reference>
<organism evidence="1 2">
    <name type="scientific">Scytonema hofmannii PCC 7110</name>
    <dbReference type="NCBI Taxonomy" id="128403"/>
    <lineage>
        <taxon>Bacteria</taxon>
        <taxon>Bacillati</taxon>
        <taxon>Cyanobacteriota</taxon>
        <taxon>Cyanophyceae</taxon>
        <taxon>Nostocales</taxon>
        <taxon>Scytonemataceae</taxon>
        <taxon>Scytonema</taxon>
    </lineage>
</organism>
<sequence>MLQDLDTEQICAFVQQWHKLAFEDRIEGEKKRQRLQNSLSSRAFQELAGNPLLLTMMAILNRHQELPRDKSTLYEQASEVLLHRWDYERNLPASSELDSGVNKYIDYQDKREMLRLVAHPMQASSNTLANKIGKEDLEATLVEYLQDKFPPDKARMAARDLRKILTTRSFILCFFGGRWIG</sequence>
<evidence type="ECO:0000313" key="2">
    <source>
        <dbReference type="Proteomes" id="UP000076925"/>
    </source>
</evidence>
<dbReference type="Proteomes" id="UP000076925">
    <property type="component" value="Unassembled WGS sequence"/>
</dbReference>
<dbReference type="AlphaFoldDB" id="A0A139WVC8"/>
<gene>
    <name evidence="1" type="ORF">WA1_42520</name>
</gene>